<protein>
    <submittedName>
        <fullName evidence="2">Uncharacterized protein</fullName>
    </submittedName>
</protein>
<feature type="region of interest" description="Disordered" evidence="1">
    <location>
        <begin position="1"/>
        <end position="21"/>
    </location>
</feature>
<dbReference type="EMBL" id="HACG01002825">
    <property type="protein sequence ID" value="CEK49690.1"/>
    <property type="molecule type" value="Transcribed_RNA"/>
</dbReference>
<accession>A0A0B6Y2C7</accession>
<evidence type="ECO:0000313" key="2">
    <source>
        <dbReference type="EMBL" id="CEK49690.1"/>
    </source>
</evidence>
<organism evidence="2">
    <name type="scientific">Arion vulgaris</name>
    <dbReference type="NCBI Taxonomy" id="1028688"/>
    <lineage>
        <taxon>Eukaryota</taxon>
        <taxon>Metazoa</taxon>
        <taxon>Spiralia</taxon>
        <taxon>Lophotrochozoa</taxon>
        <taxon>Mollusca</taxon>
        <taxon>Gastropoda</taxon>
        <taxon>Heterobranchia</taxon>
        <taxon>Euthyneura</taxon>
        <taxon>Panpulmonata</taxon>
        <taxon>Eupulmonata</taxon>
        <taxon>Stylommatophora</taxon>
        <taxon>Helicina</taxon>
        <taxon>Arionoidea</taxon>
        <taxon>Arionidae</taxon>
        <taxon>Arion</taxon>
    </lineage>
</organism>
<evidence type="ECO:0000256" key="1">
    <source>
        <dbReference type="SAM" id="MobiDB-lite"/>
    </source>
</evidence>
<feature type="non-terminal residue" evidence="2">
    <location>
        <position position="1"/>
    </location>
</feature>
<proteinExistence type="predicted"/>
<name>A0A0B6Y2C7_9EUPU</name>
<gene>
    <name evidence="2" type="primary">ORF8527</name>
</gene>
<feature type="non-terminal residue" evidence="2">
    <location>
        <position position="108"/>
    </location>
</feature>
<sequence>DSGVELSSPESQLNEEIGVGSESDDIASGIIANGSGDITIECIRGHEVDIAGLEVNVSTSMFLNKEEVNLPGTDNINENSLHVIDCSQESSSSCCSVSLEVNKPTVLE</sequence>
<reference evidence="2" key="1">
    <citation type="submission" date="2014-12" db="EMBL/GenBank/DDBJ databases">
        <title>Insight into the proteome of Arion vulgaris.</title>
        <authorList>
            <person name="Aradska J."/>
            <person name="Bulat T."/>
            <person name="Smidak R."/>
            <person name="Sarate P."/>
            <person name="Gangsoo J."/>
            <person name="Sialana F."/>
            <person name="Bilban M."/>
            <person name="Lubec G."/>
        </authorList>
    </citation>
    <scope>NUCLEOTIDE SEQUENCE</scope>
    <source>
        <tissue evidence="2">Skin</tissue>
    </source>
</reference>
<dbReference type="AlphaFoldDB" id="A0A0B6Y2C7"/>